<accession>A0A9D4DXS4</accession>
<dbReference type="Proteomes" id="UP000828390">
    <property type="component" value="Unassembled WGS sequence"/>
</dbReference>
<reference evidence="1" key="1">
    <citation type="journal article" date="2019" name="bioRxiv">
        <title>The Genome of the Zebra Mussel, Dreissena polymorpha: A Resource for Invasive Species Research.</title>
        <authorList>
            <person name="McCartney M.A."/>
            <person name="Auch B."/>
            <person name="Kono T."/>
            <person name="Mallez S."/>
            <person name="Zhang Y."/>
            <person name="Obille A."/>
            <person name="Becker A."/>
            <person name="Abrahante J.E."/>
            <person name="Garbe J."/>
            <person name="Badalamenti J.P."/>
            <person name="Herman A."/>
            <person name="Mangelson H."/>
            <person name="Liachko I."/>
            <person name="Sullivan S."/>
            <person name="Sone E.D."/>
            <person name="Koren S."/>
            <person name="Silverstein K.A.T."/>
            <person name="Beckman K.B."/>
            <person name="Gohl D.M."/>
        </authorList>
    </citation>
    <scope>NUCLEOTIDE SEQUENCE</scope>
    <source>
        <strain evidence="1">Duluth1</strain>
        <tissue evidence="1">Whole animal</tissue>
    </source>
</reference>
<dbReference type="EMBL" id="JAIWYP010000009">
    <property type="protein sequence ID" value="KAH3769561.1"/>
    <property type="molecule type" value="Genomic_DNA"/>
</dbReference>
<organism evidence="1 2">
    <name type="scientific">Dreissena polymorpha</name>
    <name type="common">Zebra mussel</name>
    <name type="synonym">Mytilus polymorpha</name>
    <dbReference type="NCBI Taxonomy" id="45954"/>
    <lineage>
        <taxon>Eukaryota</taxon>
        <taxon>Metazoa</taxon>
        <taxon>Spiralia</taxon>
        <taxon>Lophotrochozoa</taxon>
        <taxon>Mollusca</taxon>
        <taxon>Bivalvia</taxon>
        <taxon>Autobranchia</taxon>
        <taxon>Heteroconchia</taxon>
        <taxon>Euheterodonta</taxon>
        <taxon>Imparidentia</taxon>
        <taxon>Neoheterodontei</taxon>
        <taxon>Myida</taxon>
        <taxon>Dreissenoidea</taxon>
        <taxon>Dreissenidae</taxon>
        <taxon>Dreissena</taxon>
    </lineage>
</organism>
<evidence type="ECO:0000313" key="2">
    <source>
        <dbReference type="Proteomes" id="UP000828390"/>
    </source>
</evidence>
<dbReference type="AlphaFoldDB" id="A0A9D4DXS4"/>
<keyword evidence="2" id="KW-1185">Reference proteome</keyword>
<protein>
    <submittedName>
        <fullName evidence="1">Uncharacterized protein</fullName>
    </submittedName>
</protein>
<sequence length="59" mass="6434">MRNSKSPNVCMCTFRRNLTTLVTEESTVVVDPFIVIRILADVGCVGGAVWDSVLTICSD</sequence>
<proteinExistence type="predicted"/>
<name>A0A9D4DXS4_DREPO</name>
<reference evidence="1" key="2">
    <citation type="submission" date="2020-11" db="EMBL/GenBank/DDBJ databases">
        <authorList>
            <person name="McCartney M.A."/>
            <person name="Auch B."/>
            <person name="Kono T."/>
            <person name="Mallez S."/>
            <person name="Becker A."/>
            <person name="Gohl D.M."/>
            <person name="Silverstein K.A.T."/>
            <person name="Koren S."/>
            <person name="Bechman K.B."/>
            <person name="Herman A."/>
            <person name="Abrahante J.E."/>
            <person name="Garbe J."/>
        </authorList>
    </citation>
    <scope>NUCLEOTIDE SEQUENCE</scope>
    <source>
        <strain evidence="1">Duluth1</strain>
        <tissue evidence="1">Whole animal</tissue>
    </source>
</reference>
<evidence type="ECO:0000313" key="1">
    <source>
        <dbReference type="EMBL" id="KAH3769561.1"/>
    </source>
</evidence>
<gene>
    <name evidence="1" type="ORF">DPMN_170834</name>
</gene>
<comment type="caution">
    <text evidence="1">The sequence shown here is derived from an EMBL/GenBank/DDBJ whole genome shotgun (WGS) entry which is preliminary data.</text>
</comment>